<accession>A0A2V2VWJ6</accession>
<dbReference type="VEuPathDB" id="TriTrypDB:TcG_02673"/>
<dbReference type="VEuPathDB" id="TriTrypDB:C4B63_7g266"/>
<dbReference type="VEuPathDB" id="TriTrypDB:Tc_MARK_6323"/>
<evidence type="ECO:0000313" key="1">
    <source>
        <dbReference type="EMBL" id="PWV00187.1"/>
    </source>
</evidence>
<sequence length="364" mass="40034">MNPPSKLGEFFGIVDDFFKKTFRDDSRVFVAVKSRQYSESFPGKQLFFTASPPSPLESGKTDAQTPATAQETAAIASKKENYMTFSPRLTINKDGTGFGKVKLGCGLCIQRVCRFEQGLTLTSRGVVATNVKLIDLLEGLELKGRVSVNTIAPASEDVSVATIDYQRRDFYTTLGYQRNGLGSSDLLVDCGTKFFNLLVGAGFERQKLSYLEHHDASAQMDVLYAGLGFTGVNWSIGAKMVRAHDAWNAARVAFYQRMAPNTMVACGYNFDLLESRAHLSLGFSQGFRLRLPTILQQRSEEHLDEWTAILPFVGAVKAESDGVCAATIRGIFNGVIHWALIARKNVMLDKSPVQYGVTISMESG</sequence>
<evidence type="ECO:0000313" key="2">
    <source>
        <dbReference type="Proteomes" id="UP000246121"/>
    </source>
</evidence>
<dbReference type="InterPro" id="IPR023614">
    <property type="entry name" value="Porin_dom_sf"/>
</dbReference>
<dbReference type="VEuPathDB" id="TriTrypDB:TCSYLVIO_003802"/>
<dbReference type="VEuPathDB" id="TriTrypDB:TcBrA4_0124480"/>
<organism evidence="1 2">
    <name type="scientific">Trypanosoma cruzi</name>
    <dbReference type="NCBI Taxonomy" id="5693"/>
    <lineage>
        <taxon>Eukaryota</taxon>
        <taxon>Discoba</taxon>
        <taxon>Euglenozoa</taxon>
        <taxon>Kinetoplastea</taxon>
        <taxon>Metakinetoplastina</taxon>
        <taxon>Trypanosomatida</taxon>
        <taxon>Trypanosomatidae</taxon>
        <taxon>Trypanosoma</taxon>
        <taxon>Schizotrypanum</taxon>
    </lineage>
</organism>
<proteinExistence type="predicted"/>
<dbReference type="VEuPathDB" id="TriTrypDB:C3747_63g61"/>
<dbReference type="OrthoDB" id="277246at2759"/>
<protein>
    <submittedName>
        <fullName evidence="1">Uncharacterized protein</fullName>
    </submittedName>
</protein>
<dbReference type="VEuPathDB" id="TriTrypDB:BCY84_20629"/>
<comment type="caution">
    <text evidence="1">The sequence shown here is derived from an EMBL/GenBank/DDBJ whole genome shotgun (WGS) entry which is preliminary data.</text>
</comment>
<dbReference type="AlphaFoldDB" id="A0A2V2VWJ6"/>
<name>A0A2V2VWJ6_TRYCR</name>
<dbReference type="VEuPathDB" id="TriTrypDB:TcCLB.504057.97"/>
<reference evidence="1 2" key="1">
    <citation type="journal article" date="2018" name="Microb. Genom.">
        <title>Expanding an expanded genome: long-read sequencing of Trypanosoma cruzi.</title>
        <authorList>
            <person name="Berna L."/>
            <person name="Rodriguez M."/>
            <person name="Chiribao M.L."/>
            <person name="Parodi-Talice A."/>
            <person name="Pita S."/>
            <person name="Rijo G."/>
            <person name="Alvarez-Valin F."/>
            <person name="Robello C."/>
        </authorList>
    </citation>
    <scope>NUCLEOTIDE SEQUENCE [LARGE SCALE GENOMIC DNA]</scope>
    <source>
        <strain evidence="1 2">Dm28c</strain>
    </source>
</reference>
<dbReference type="Proteomes" id="UP000246121">
    <property type="component" value="Unassembled WGS sequence"/>
</dbReference>
<dbReference type="VEuPathDB" id="TriTrypDB:TCDM_02804"/>
<dbReference type="Gene3D" id="2.40.160.10">
    <property type="entry name" value="Porin"/>
    <property type="match status" value="1"/>
</dbReference>
<dbReference type="VEuPathDB" id="TriTrypDB:TcCL_ESM12509"/>
<gene>
    <name evidence="1" type="ORF">C4B63_7g266</name>
</gene>
<dbReference type="EMBL" id="PRFA01000007">
    <property type="protein sequence ID" value="PWV00187.1"/>
    <property type="molecule type" value="Genomic_DNA"/>
</dbReference>
<dbReference type="VEuPathDB" id="TriTrypDB:ECC02_002541"/>